<name>A0A521AF91_9FLAO</name>
<dbReference type="Proteomes" id="UP000317289">
    <property type="component" value="Unassembled WGS sequence"/>
</dbReference>
<accession>A0A521AF91</accession>
<sequence length="43" mass="5318">MYRKFKNFAYLKIFKNIFHLRDSHAIKKNTKILDLNSIFWNLS</sequence>
<gene>
    <name evidence="1" type="ORF">SAMN06265349_10189</name>
</gene>
<proteinExistence type="predicted"/>
<dbReference type="EMBL" id="FXTA01000001">
    <property type="protein sequence ID" value="SMO33467.1"/>
    <property type="molecule type" value="Genomic_DNA"/>
</dbReference>
<evidence type="ECO:0000313" key="2">
    <source>
        <dbReference type="Proteomes" id="UP000317289"/>
    </source>
</evidence>
<reference evidence="1 2" key="1">
    <citation type="submission" date="2017-05" db="EMBL/GenBank/DDBJ databases">
        <authorList>
            <person name="Varghese N."/>
            <person name="Submissions S."/>
        </authorList>
    </citation>
    <scope>NUCLEOTIDE SEQUENCE [LARGE SCALE GENOMIC DNA]</scope>
    <source>
        <strain evidence="1 2">DSM 19382</strain>
    </source>
</reference>
<evidence type="ECO:0000313" key="1">
    <source>
        <dbReference type="EMBL" id="SMO33467.1"/>
    </source>
</evidence>
<organism evidence="1 2">
    <name type="scientific">Flavobacterium resistens</name>
    <dbReference type="NCBI Taxonomy" id="443612"/>
    <lineage>
        <taxon>Bacteria</taxon>
        <taxon>Pseudomonadati</taxon>
        <taxon>Bacteroidota</taxon>
        <taxon>Flavobacteriia</taxon>
        <taxon>Flavobacteriales</taxon>
        <taxon>Flavobacteriaceae</taxon>
        <taxon>Flavobacterium</taxon>
    </lineage>
</organism>
<dbReference type="AlphaFoldDB" id="A0A521AF91"/>
<protein>
    <submittedName>
        <fullName evidence="1">Uncharacterized protein</fullName>
    </submittedName>
</protein>